<organism evidence="2 3">
    <name type="scientific">Plenodomus tracheiphilus IPT5</name>
    <dbReference type="NCBI Taxonomy" id="1408161"/>
    <lineage>
        <taxon>Eukaryota</taxon>
        <taxon>Fungi</taxon>
        <taxon>Dikarya</taxon>
        <taxon>Ascomycota</taxon>
        <taxon>Pezizomycotina</taxon>
        <taxon>Dothideomycetes</taxon>
        <taxon>Pleosporomycetidae</taxon>
        <taxon>Pleosporales</taxon>
        <taxon>Pleosporineae</taxon>
        <taxon>Leptosphaeriaceae</taxon>
        <taxon>Plenodomus</taxon>
    </lineage>
</organism>
<gene>
    <name evidence="2" type="ORF">T440DRAFT_433530</name>
</gene>
<dbReference type="AlphaFoldDB" id="A0A6A7ASH2"/>
<dbReference type="EMBL" id="MU006339">
    <property type="protein sequence ID" value="KAF2846042.1"/>
    <property type="molecule type" value="Genomic_DNA"/>
</dbReference>
<dbReference type="InterPro" id="IPR011008">
    <property type="entry name" value="Dimeric_a/b-barrel"/>
</dbReference>
<feature type="domain" description="ABM" evidence="1">
    <location>
        <begin position="29"/>
        <end position="78"/>
    </location>
</feature>
<accession>A0A6A7ASH2</accession>
<evidence type="ECO:0000313" key="2">
    <source>
        <dbReference type="EMBL" id="KAF2846042.1"/>
    </source>
</evidence>
<name>A0A6A7ASH2_9PLEO</name>
<dbReference type="Proteomes" id="UP000799423">
    <property type="component" value="Unassembled WGS sequence"/>
</dbReference>
<proteinExistence type="predicted"/>
<dbReference type="Pfam" id="PF03992">
    <property type="entry name" value="ABM"/>
    <property type="match status" value="1"/>
</dbReference>
<dbReference type="SUPFAM" id="SSF54909">
    <property type="entry name" value="Dimeric alpha+beta barrel"/>
    <property type="match status" value="1"/>
</dbReference>
<evidence type="ECO:0000259" key="1">
    <source>
        <dbReference type="Pfam" id="PF03992"/>
    </source>
</evidence>
<dbReference type="InterPro" id="IPR007138">
    <property type="entry name" value="ABM_dom"/>
</dbReference>
<dbReference type="OrthoDB" id="3830579at2759"/>
<protein>
    <recommendedName>
        <fullName evidence="1">ABM domain-containing protein</fullName>
    </recommendedName>
</protein>
<reference evidence="2" key="1">
    <citation type="submission" date="2020-01" db="EMBL/GenBank/DDBJ databases">
        <authorList>
            <consortium name="DOE Joint Genome Institute"/>
            <person name="Haridas S."/>
            <person name="Albert R."/>
            <person name="Binder M."/>
            <person name="Bloem J."/>
            <person name="Labutti K."/>
            <person name="Salamov A."/>
            <person name="Andreopoulos B."/>
            <person name="Baker S.E."/>
            <person name="Barry K."/>
            <person name="Bills G."/>
            <person name="Bluhm B.H."/>
            <person name="Cannon C."/>
            <person name="Castanera R."/>
            <person name="Culley D.E."/>
            <person name="Daum C."/>
            <person name="Ezra D."/>
            <person name="Gonzalez J.B."/>
            <person name="Henrissat B."/>
            <person name="Kuo A."/>
            <person name="Liang C."/>
            <person name="Lipzen A."/>
            <person name="Lutzoni F."/>
            <person name="Magnuson J."/>
            <person name="Mondo S."/>
            <person name="Nolan M."/>
            <person name="Ohm R."/>
            <person name="Pangilinan J."/>
            <person name="Park H.-J."/>
            <person name="Ramirez L."/>
            <person name="Alfaro M."/>
            <person name="Sun H."/>
            <person name="Tritt A."/>
            <person name="Yoshinaga Y."/>
            <person name="Zwiers L.-H."/>
            <person name="Turgeon B.G."/>
            <person name="Goodwin S.B."/>
            <person name="Spatafora J.W."/>
            <person name="Crous P.W."/>
            <person name="Grigoriev I.V."/>
        </authorList>
    </citation>
    <scope>NUCLEOTIDE SEQUENCE</scope>
    <source>
        <strain evidence="2">IPT5</strain>
    </source>
</reference>
<keyword evidence="3" id="KW-1185">Reference proteome</keyword>
<evidence type="ECO:0000313" key="3">
    <source>
        <dbReference type="Proteomes" id="UP000799423"/>
    </source>
</evidence>
<sequence>MSGRLVEVASVPVKAGLDLSVGEAKTAWDYAVDTIAKQSGLRSLYWGFQVEHPDVIQMIAEWDSLASHQAFMASPDYRPLADSLQENILANPPSFFHVDLAPNRGTIDPFTQPLTECALVYFPANYPSAAYEARYIEFEDIVNTIPNVRLKGTLGGWSQEPTTHEKLGEDVKGRLFVMFVGWDDLAAHQDFLKAEYYKPAVVPLRDGMIAAEMVHIPLKQVK</sequence>
<dbReference type="Gene3D" id="3.30.70.100">
    <property type="match status" value="2"/>
</dbReference>